<dbReference type="PANTHER" id="PTHR21419">
    <property type="match status" value="1"/>
</dbReference>
<dbReference type="InterPro" id="IPR045232">
    <property type="entry name" value="FAM234"/>
</dbReference>
<organism evidence="8 9">
    <name type="scientific">Eptatretus burgeri</name>
    <name type="common">Inshore hagfish</name>
    <dbReference type="NCBI Taxonomy" id="7764"/>
    <lineage>
        <taxon>Eukaryota</taxon>
        <taxon>Metazoa</taxon>
        <taxon>Chordata</taxon>
        <taxon>Craniata</taxon>
        <taxon>Vertebrata</taxon>
        <taxon>Cyclostomata</taxon>
        <taxon>Myxini</taxon>
        <taxon>Myxiniformes</taxon>
        <taxon>Myxinidae</taxon>
        <taxon>Eptatretinae</taxon>
        <taxon>Eptatretus</taxon>
    </lineage>
</organism>
<reference evidence="8" key="1">
    <citation type="submission" date="2025-08" db="UniProtKB">
        <authorList>
            <consortium name="Ensembl"/>
        </authorList>
    </citation>
    <scope>IDENTIFICATION</scope>
</reference>
<evidence type="ECO:0000256" key="3">
    <source>
        <dbReference type="ARBA" id="ARBA00022989"/>
    </source>
</evidence>
<comment type="similarity">
    <text evidence="5">Belongs to the FAM234 family.</text>
</comment>
<evidence type="ECO:0000256" key="4">
    <source>
        <dbReference type="ARBA" id="ARBA00023136"/>
    </source>
</evidence>
<dbReference type="Pfam" id="PF23727">
    <property type="entry name" value="Beta-prop_FAM234A_B"/>
    <property type="match status" value="1"/>
</dbReference>
<dbReference type="GO" id="GO:0016020">
    <property type="term" value="C:membrane"/>
    <property type="evidence" value="ECO:0007669"/>
    <property type="project" value="UniProtKB-SubCell"/>
</dbReference>
<evidence type="ECO:0000313" key="9">
    <source>
        <dbReference type="Proteomes" id="UP000694388"/>
    </source>
</evidence>
<dbReference type="Proteomes" id="UP000694388">
    <property type="component" value="Unplaced"/>
</dbReference>
<dbReference type="InterPro" id="IPR011047">
    <property type="entry name" value="Quinoprotein_ADH-like_sf"/>
</dbReference>
<comment type="subcellular location">
    <subcellularLocation>
        <location evidence="1">Membrane</location>
        <topology evidence="1">Single-pass membrane protein</topology>
    </subcellularLocation>
</comment>
<dbReference type="PANTHER" id="PTHR21419:SF30">
    <property type="entry name" value="IG-LIKE DOMAIN-CONTAINING PROTEIN"/>
    <property type="match status" value="1"/>
</dbReference>
<evidence type="ECO:0000259" key="7">
    <source>
        <dbReference type="Pfam" id="PF23727"/>
    </source>
</evidence>
<protein>
    <recommendedName>
        <fullName evidence="7">FAM234A/B beta-propeller domain-containing protein</fullName>
    </recommendedName>
</protein>
<dbReference type="GeneTree" id="ENSGT00530000063694"/>
<dbReference type="SUPFAM" id="SSF50998">
    <property type="entry name" value="Quinoprotein alcohol dehydrogenase-like"/>
    <property type="match status" value="1"/>
</dbReference>
<feature type="domain" description="FAM234A/B beta-propeller" evidence="7">
    <location>
        <begin position="90"/>
        <end position="394"/>
    </location>
</feature>
<keyword evidence="3 6" id="KW-1133">Transmembrane helix</keyword>
<reference evidence="8" key="2">
    <citation type="submission" date="2025-09" db="UniProtKB">
        <authorList>
            <consortium name="Ensembl"/>
        </authorList>
    </citation>
    <scope>IDENTIFICATION</scope>
</reference>
<evidence type="ECO:0000256" key="2">
    <source>
        <dbReference type="ARBA" id="ARBA00022692"/>
    </source>
</evidence>
<dbReference type="AlphaFoldDB" id="A0A8C4NJL3"/>
<dbReference type="InterPro" id="IPR015943">
    <property type="entry name" value="WD40/YVTN_repeat-like_dom_sf"/>
</dbReference>
<dbReference type="InterPro" id="IPR055409">
    <property type="entry name" value="Beta-prop_FAM234A_B"/>
</dbReference>
<name>A0A8C4NJL3_EPTBU</name>
<evidence type="ECO:0000313" key="8">
    <source>
        <dbReference type="Ensembl" id="ENSEBUP00000003834.1"/>
    </source>
</evidence>
<accession>A0A8C4NJL3</accession>
<keyword evidence="2 6" id="KW-0812">Transmembrane</keyword>
<feature type="transmembrane region" description="Helical" evidence="6">
    <location>
        <begin position="57"/>
        <end position="78"/>
    </location>
</feature>
<keyword evidence="4 6" id="KW-0472">Membrane</keyword>
<sequence>MDVGDNKVELLTLQKHHMSPELTDGTARLQAPDSDTELQTPLRAQPIVAKPLETWRMVAFVLSLILCILCTMSFAFLIPCPGHQSRRAHWNISFPDASSTIALVSVRLQKDSTPGIVVLYRASNNSSDNDSCAFSGVPAPCSVLVALSLADGVVLWKHSEPGIAHALVCSGGVQTSQNSSTICVMSKGDGTLIAFDPVDGHMIWVIRSTPDDHLIDLVWPLLFLPDLNSDGIVEVLLACAQASPRKNTSLFYLISGSTGKPIGQPVPHDLPIGKEEPTPVIHLHDGKDAYVIYSTGPELLALSVSEMYKLALIQSEILSAIRTSIVSKKQHRPLGLYPRTLFRSRHGPFIQLTLIPGNGGDENSSLLLMTSWQMTLLIGPALNHSLWSISLGPVYRFHCWMGKMARRCGQQGRVGVRFLHRRSCHSGMTFLHLFSGALETH</sequence>
<keyword evidence="9" id="KW-1185">Reference proteome</keyword>
<dbReference type="Gene3D" id="2.130.10.10">
    <property type="entry name" value="YVTN repeat-like/Quinoprotein amine dehydrogenase"/>
    <property type="match status" value="1"/>
</dbReference>
<dbReference type="Ensembl" id="ENSEBUT00000004230.1">
    <property type="protein sequence ID" value="ENSEBUP00000003834.1"/>
    <property type="gene ID" value="ENSEBUG00000002748.1"/>
</dbReference>
<evidence type="ECO:0000256" key="1">
    <source>
        <dbReference type="ARBA" id="ARBA00004167"/>
    </source>
</evidence>
<evidence type="ECO:0000256" key="6">
    <source>
        <dbReference type="SAM" id="Phobius"/>
    </source>
</evidence>
<proteinExistence type="inferred from homology"/>
<evidence type="ECO:0000256" key="5">
    <source>
        <dbReference type="ARBA" id="ARBA00025791"/>
    </source>
</evidence>